<feature type="region of interest" description="Disordered" evidence="5">
    <location>
        <begin position="988"/>
        <end position="1015"/>
    </location>
</feature>
<evidence type="ECO:0000256" key="2">
    <source>
        <dbReference type="ARBA" id="ARBA00022771"/>
    </source>
</evidence>
<evidence type="ECO:0000256" key="5">
    <source>
        <dbReference type="SAM" id="MobiDB-lite"/>
    </source>
</evidence>
<keyword evidence="3 4" id="KW-0862">Zinc</keyword>
<protein>
    <recommendedName>
        <fullName evidence="6">C3H1-type domain-containing protein</fullName>
    </recommendedName>
</protein>
<feature type="compositionally biased region" description="Acidic residues" evidence="5">
    <location>
        <begin position="337"/>
        <end position="347"/>
    </location>
</feature>
<dbReference type="InterPro" id="IPR000571">
    <property type="entry name" value="Znf_CCCH"/>
</dbReference>
<feature type="region of interest" description="Disordered" evidence="5">
    <location>
        <begin position="1"/>
        <end position="31"/>
    </location>
</feature>
<keyword evidence="8" id="KW-1185">Reference proteome</keyword>
<name>A0A6A6W9N9_9PEZI</name>
<dbReference type="SUPFAM" id="SSF90229">
    <property type="entry name" value="CCCH zinc finger"/>
    <property type="match status" value="1"/>
</dbReference>
<feature type="region of interest" description="Disordered" evidence="5">
    <location>
        <begin position="648"/>
        <end position="725"/>
    </location>
</feature>
<evidence type="ECO:0000313" key="8">
    <source>
        <dbReference type="Proteomes" id="UP000799437"/>
    </source>
</evidence>
<dbReference type="AlphaFoldDB" id="A0A6A6W9N9"/>
<feature type="domain" description="C3H1-type" evidence="6">
    <location>
        <begin position="1073"/>
        <end position="1099"/>
    </location>
</feature>
<dbReference type="RefSeq" id="XP_033600758.1">
    <property type="nucleotide sequence ID" value="XM_033740972.1"/>
</dbReference>
<accession>A0A6A6W9N9</accession>
<feature type="compositionally biased region" description="Polar residues" evidence="5">
    <location>
        <begin position="298"/>
        <end position="322"/>
    </location>
</feature>
<evidence type="ECO:0000313" key="7">
    <source>
        <dbReference type="EMBL" id="KAF2758307.1"/>
    </source>
</evidence>
<evidence type="ECO:0000256" key="3">
    <source>
        <dbReference type="ARBA" id="ARBA00022833"/>
    </source>
</evidence>
<feature type="compositionally biased region" description="Basic and acidic residues" evidence="5">
    <location>
        <begin position="1"/>
        <end position="10"/>
    </location>
</feature>
<feature type="compositionally biased region" description="Polar residues" evidence="5">
    <location>
        <begin position="11"/>
        <end position="31"/>
    </location>
</feature>
<feature type="compositionally biased region" description="Low complexity" evidence="5">
    <location>
        <begin position="917"/>
        <end position="929"/>
    </location>
</feature>
<dbReference type="OrthoDB" id="4347at2759"/>
<gene>
    <name evidence="7" type="ORF">EJ05DRAFT_346721</name>
</gene>
<feature type="compositionally biased region" description="Low complexity" evidence="5">
    <location>
        <begin position="327"/>
        <end position="336"/>
    </location>
</feature>
<evidence type="ECO:0000259" key="6">
    <source>
        <dbReference type="PROSITE" id="PS50103"/>
    </source>
</evidence>
<dbReference type="GO" id="GO:0008270">
    <property type="term" value="F:zinc ion binding"/>
    <property type="evidence" value="ECO:0007669"/>
    <property type="project" value="UniProtKB-KW"/>
</dbReference>
<feature type="region of interest" description="Disordered" evidence="5">
    <location>
        <begin position="53"/>
        <end position="92"/>
    </location>
</feature>
<dbReference type="SMART" id="SM00356">
    <property type="entry name" value="ZnF_C3H1"/>
    <property type="match status" value="1"/>
</dbReference>
<feature type="compositionally biased region" description="Low complexity" evidence="5">
    <location>
        <begin position="988"/>
        <end position="1003"/>
    </location>
</feature>
<evidence type="ECO:0000256" key="4">
    <source>
        <dbReference type="PROSITE-ProRule" id="PRU00723"/>
    </source>
</evidence>
<feature type="region of interest" description="Disordered" evidence="5">
    <location>
        <begin position="1045"/>
        <end position="1076"/>
    </location>
</feature>
<organism evidence="7 8">
    <name type="scientific">Pseudovirgaria hyperparasitica</name>
    <dbReference type="NCBI Taxonomy" id="470096"/>
    <lineage>
        <taxon>Eukaryota</taxon>
        <taxon>Fungi</taxon>
        <taxon>Dikarya</taxon>
        <taxon>Ascomycota</taxon>
        <taxon>Pezizomycotina</taxon>
        <taxon>Dothideomycetes</taxon>
        <taxon>Dothideomycetes incertae sedis</taxon>
        <taxon>Acrospermales</taxon>
        <taxon>Acrospermaceae</taxon>
        <taxon>Pseudovirgaria</taxon>
    </lineage>
</organism>
<dbReference type="EMBL" id="ML996571">
    <property type="protein sequence ID" value="KAF2758307.1"/>
    <property type="molecule type" value="Genomic_DNA"/>
</dbReference>
<feature type="zinc finger region" description="C3H1-type" evidence="4">
    <location>
        <begin position="1073"/>
        <end position="1099"/>
    </location>
</feature>
<feature type="compositionally biased region" description="Polar residues" evidence="5">
    <location>
        <begin position="648"/>
        <end position="678"/>
    </location>
</feature>
<feature type="region of interest" description="Disordered" evidence="5">
    <location>
        <begin position="913"/>
        <end position="933"/>
    </location>
</feature>
<dbReference type="Proteomes" id="UP000799437">
    <property type="component" value="Unassembled WGS sequence"/>
</dbReference>
<feature type="region of interest" description="Disordered" evidence="5">
    <location>
        <begin position="288"/>
        <end position="359"/>
    </location>
</feature>
<keyword evidence="2 4" id="KW-0863">Zinc-finger</keyword>
<dbReference type="PROSITE" id="PS50103">
    <property type="entry name" value="ZF_C3H1"/>
    <property type="match status" value="1"/>
</dbReference>
<dbReference type="Gene3D" id="2.30.30.1190">
    <property type="match status" value="1"/>
</dbReference>
<proteinExistence type="predicted"/>
<dbReference type="GeneID" id="54482026"/>
<feature type="compositionally biased region" description="Low complexity" evidence="5">
    <location>
        <begin position="73"/>
        <end position="90"/>
    </location>
</feature>
<keyword evidence="1 4" id="KW-0479">Metal-binding</keyword>
<feature type="compositionally biased region" description="Basic and acidic residues" evidence="5">
    <location>
        <begin position="694"/>
        <end position="725"/>
    </location>
</feature>
<sequence length="1099" mass="121457">MASNHVHLDNFHTQQAGSRNSDSNTPQLYSNTQDLAGYTNFYGDAPYTVSYNLPDSQPAAAHGHTNVQLHSWQQQQHQQPHQQPPGQQQHYSQNAINPAFNNQALYGRSFSNSPVPYREGIANDARRGFAQPTVDPSLVSGSAHTNYGLPISSYSQLPPHGSIAPSVLQAHNTYASSASTPPVAYQQPINGVQPYQLSSGSSHGQGVNGVQLRTDFDKPPRAKVHGMFLIIDDKELEKATGTVSLDEFVHIGNEPVELNVTRTTIPQYVPRKSRKELKLLASGNKSLLDRITRRPAKQSKSSNARVRISPHSSALSRKSTGSPIELSDASDSSSDGSYDDSSDDEETSPLPGTRPSGALDSVRYDTIKAVWLSRRDGAQAERIRTALGDYWDLIRTIKDRWKKDSDAVKEAEEKKRLGEIDLLKDRVQIQRGMLEMALRSALENGHPEVIRLLGQNKAFLFVCYSFLAERVKEKDYTSSLGNTIIEMLTSTTSLSIEMMEETKLAKALTLFARKGDDRMKAKIKTIEENAANVSKQKVKASTPISDQTSGSKDAIPKLKPEQLKRINVDAAYSTKRRAEGDGGQPAKRILSGSGMSTASGAVASTAKSAQKRQLSSAATVEKATSYAISATMGKPKVVAKSSPTYVLQSASKKPSVSTIAKKSQPMSVTSKKPTTTAPQKPAFSFSDTMANLLKPKDSEPTTKQEDKRPPETAEEKAKRLRKEERRKLRVTWKPDAALCSIKYFEHDPDEDFGHDASMVRNAGSVHEEGRMFKQKHKEMMDNDEEEEIAPEQNHREWKIPSAIDFDVFDQSIRSSNFIPYGGGTKIPVSPDKEAQEQYEANNLMVYYHDPADIPPTPREPNEFPSEDSIPVVEFGVPLEWTLRRAVAFQPQQAQPPLNNGTLTQDLSAILDSLKSHQSQSTASQSATTAPLDLSYQPPIQPVTQLTAQAQNNSNHLSQLLSSFAPPVAQANPAPDIHAFLGNLFAQAQPQPQPSQSTFSSASQGLPFANPSHNDPQALLASLMSQMPANIQTQQQLPQYHDQQYDDFKRKRNDNGDRRELGKKPKWDPENPPNKFTKPCDFFLIGKCRKGDKCTYRHEK</sequence>
<dbReference type="InterPro" id="IPR036855">
    <property type="entry name" value="Znf_CCCH_sf"/>
</dbReference>
<feature type="compositionally biased region" description="Basic and acidic residues" evidence="5">
    <location>
        <begin position="1045"/>
        <end position="1068"/>
    </location>
</feature>
<feature type="region of interest" description="Disordered" evidence="5">
    <location>
        <begin position="574"/>
        <end position="598"/>
    </location>
</feature>
<reference evidence="7" key="1">
    <citation type="journal article" date="2020" name="Stud. Mycol.">
        <title>101 Dothideomycetes genomes: a test case for predicting lifestyles and emergence of pathogens.</title>
        <authorList>
            <person name="Haridas S."/>
            <person name="Albert R."/>
            <person name="Binder M."/>
            <person name="Bloem J."/>
            <person name="Labutti K."/>
            <person name="Salamov A."/>
            <person name="Andreopoulos B."/>
            <person name="Baker S."/>
            <person name="Barry K."/>
            <person name="Bills G."/>
            <person name="Bluhm B."/>
            <person name="Cannon C."/>
            <person name="Castanera R."/>
            <person name="Culley D."/>
            <person name="Daum C."/>
            <person name="Ezra D."/>
            <person name="Gonzalez J."/>
            <person name="Henrissat B."/>
            <person name="Kuo A."/>
            <person name="Liang C."/>
            <person name="Lipzen A."/>
            <person name="Lutzoni F."/>
            <person name="Magnuson J."/>
            <person name="Mondo S."/>
            <person name="Nolan M."/>
            <person name="Ohm R."/>
            <person name="Pangilinan J."/>
            <person name="Park H.-J."/>
            <person name="Ramirez L."/>
            <person name="Alfaro M."/>
            <person name="Sun H."/>
            <person name="Tritt A."/>
            <person name="Yoshinaga Y."/>
            <person name="Zwiers L.-H."/>
            <person name="Turgeon B."/>
            <person name="Goodwin S."/>
            <person name="Spatafora J."/>
            <person name="Crous P."/>
            <person name="Grigoriev I."/>
        </authorList>
    </citation>
    <scope>NUCLEOTIDE SEQUENCE</scope>
    <source>
        <strain evidence="7">CBS 121739</strain>
    </source>
</reference>
<evidence type="ECO:0000256" key="1">
    <source>
        <dbReference type="ARBA" id="ARBA00022723"/>
    </source>
</evidence>